<dbReference type="PANTHER" id="PTHR24346:SF44">
    <property type="entry name" value="SET DOMAIN CONTAINING 6"/>
    <property type="match status" value="1"/>
</dbReference>
<feature type="compositionally biased region" description="Basic residues" evidence="21">
    <location>
        <begin position="858"/>
        <end position="878"/>
    </location>
</feature>
<evidence type="ECO:0000256" key="4">
    <source>
        <dbReference type="ARBA" id="ARBA00012513"/>
    </source>
</evidence>
<comment type="similarity">
    <text evidence="3">Belongs to the protein kinase superfamily. CAMK Ser/Thr protein kinase family.</text>
</comment>
<feature type="compositionally biased region" description="Acidic residues" evidence="21">
    <location>
        <begin position="347"/>
        <end position="358"/>
    </location>
</feature>
<name>A0A6F9DTU4_9ASCI</name>
<dbReference type="EC" id="2.7.11.1" evidence="4"/>
<dbReference type="SUPFAM" id="SSF56112">
    <property type="entry name" value="Protein kinase-like (PK-like)"/>
    <property type="match status" value="1"/>
</dbReference>
<comment type="subcellular location">
    <subcellularLocation>
        <location evidence="2">Nucleus</location>
    </subcellularLocation>
</comment>
<evidence type="ECO:0000256" key="19">
    <source>
        <dbReference type="ARBA" id="ARBA00077142"/>
    </source>
</evidence>
<keyword evidence="6" id="KW-0723">Serine/threonine-protein kinase</keyword>
<organism evidence="23">
    <name type="scientific">Phallusia mammillata</name>
    <dbReference type="NCBI Taxonomy" id="59560"/>
    <lineage>
        <taxon>Eukaryota</taxon>
        <taxon>Metazoa</taxon>
        <taxon>Chordata</taxon>
        <taxon>Tunicata</taxon>
        <taxon>Ascidiacea</taxon>
        <taxon>Phlebobranchia</taxon>
        <taxon>Ascidiidae</taxon>
        <taxon>Phallusia</taxon>
    </lineage>
</organism>
<keyword evidence="10 20" id="KW-0547">Nucleotide-binding</keyword>
<feature type="region of interest" description="Disordered" evidence="21">
    <location>
        <begin position="848"/>
        <end position="886"/>
    </location>
</feature>
<evidence type="ECO:0000256" key="20">
    <source>
        <dbReference type="PROSITE-ProRule" id="PRU10141"/>
    </source>
</evidence>
<dbReference type="PROSITE" id="PS00108">
    <property type="entry name" value="PROTEIN_KINASE_ST"/>
    <property type="match status" value="1"/>
</dbReference>
<evidence type="ECO:0000256" key="14">
    <source>
        <dbReference type="ARBA" id="ARBA00023242"/>
    </source>
</evidence>
<feature type="region of interest" description="Disordered" evidence="21">
    <location>
        <begin position="340"/>
        <end position="443"/>
    </location>
</feature>
<reference evidence="23" key="1">
    <citation type="submission" date="2020-04" db="EMBL/GenBank/DDBJ databases">
        <authorList>
            <person name="Neveu A P."/>
        </authorList>
    </citation>
    <scope>NUCLEOTIDE SEQUENCE</scope>
    <source>
        <tissue evidence="23">Whole embryo</tissue>
    </source>
</reference>
<keyword evidence="12 20" id="KW-0067">ATP-binding</keyword>
<dbReference type="InterPro" id="IPR000719">
    <property type="entry name" value="Prot_kinase_dom"/>
</dbReference>
<evidence type="ECO:0000256" key="12">
    <source>
        <dbReference type="ARBA" id="ARBA00022840"/>
    </source>
</evidence>
<evidence type="ECO:0000256" key="5">
    <source>
        <dbReference type="ARBA" id="ARBA00022481"/>
    </source>
</evidence>
<dbReference type="InterPro" id="IPR008271">
    <property type="entry name" value="Ser/Thr_kinase_AS"/>
</dbReference>
<evidence type="ECO:0000313" key="23">
    <source>
        <dbReference type="EMBL" id="CAB3266433.1"/>
    </source>
</evidence>
<keyword evidence="8" id="KW-0808">Transferase</keyword>
<evidence type="ECO:0000256" key="3">
    <source>
        <dbReference type="ARBA" id="ARBA00006692"/>
    </source>
</evidence>
<gene>
    <name evidence="23" type="primary">Snrk</name>
</gene>
<keyword evidence="5" id="KW-0488">Methylation</keyword>
<evidence type="ECO:0000256" key="16">
    <source>
        <dbReference type="ARBA" id="ARBA00048679"/>
    </source>
</evidence>
<protein>
    <recommendedName>
        <fullName evidence="18">SNF-related serine/threonine-protein kinase</fullName>
        <ecNumber evidence="4">2.7.11.1</ecNumber>
    </recommendedName>
    <alternativeName>
        <fullName evidence="19">SNF1-related kinase</fullName>
    </alternativeName>
</protein>
<evidence type="ECO:0000256" key="9">
    <source>
        <dbReference type="ARBA" id="ARBA00022723"/>
    </source>
</evidence>
<dbReference type="PROSITE" id="PS50011">
    <property type="entry name" value="PROTEIN_KINASE_DOM"/>
    <property type="match status" value="1"/>
</dbReference>
<feature type="compositionally biased region" description="Low complexity" evidence="21">
    <location>
        <begin position="743"/>
        <end position="765"/>
    </location>
</feature>
<evidence type="ECO:0000256" key="2">
    <source>
        <dbReference type="ARBA" id="ARBA00004123"/>
    </source>
</evidence>
<dbReference type="GO" id="GO:0005634">
    <property type="term" value="C:nucleus"/>
    <property type="evidence" value="ECO:0007669"/>
    <property type="project" value="UniProtKB-SubCell"/>
</dbReference>
<comment type="function">
    <text evidence="17">May play a role in hematopoietic cell proliferation or differentiation. Potential mediator of neuronal apoptosis.</text>
</comment>
<evidence type="ECO:0000256" key="13">
    <source>
        <dbReference type="ARBA" id="ARBA00022842"/>
    </source>
</evidence>
<dbReference type="SMART" id="SM00220">
    <property type="entry name" value="S_TKc"/>
    <property type="match status" value="1"/>
</dbReference>
<feature type="compositionally biased region" description="Basic and acidic residues" evidence="21">
    <location>
        <begin position="637"/>
        <end position="650"/>
    </location>
</feature>
<evidence type="ECO:0000256" key="7">
    <source>
        <dbReference type="ARBA" id="ARBA00022553"/>
    </source>
</evidence>
<dbReference type="GO" id="GO:0046872">
    <property type="term" value="F:metal ion binding"/>
    <property type="evidence" value="ECO:0007669"/>
    <property type="project" value="UniProtKB-KW"/>
</dbReference>
<keyword evidence="9" id="KW-0479">Metal-binding</keyword>
<evidence type="ECO:0000256" key="21">
    <source>
        <dbReference type="SAM" id="MobiDB-lite"/>
    </source>
</evidence>
<evidence type="ECO:0000256" key="8">
    <source>
        <dbReference type="ARBA" id="ARBA00022679"/>
    </source>
</evidence>
<comment type="catalytic activity">
    <reaction evidence="15">
        <text>L-threonyl-[protein] + ATP = O-phospho-L-threonyl-[protein] + ADP + H(+)</text>
        <dbReference type="Rhea" id="RHEA:46608"/>
        <dbReference type="Rhea" id="RHEA-COMP:11060"/>
        <dbReference type="Rhea" id="RHEA-COMP:11605"/>
        <dbReference type="ChEBI" id="CHEBI:15378"/>
        <dbReference type="ChEBI" id="CHEBI:30013"/>
        <dbReference type="ChEBI" id="CHEBI:30616"/>
        <dbReference type="ChEBI" id="CHEBI:61977"/>
        <dbReference type="ChEBI" id="CHEBI:456216"/>
        <dbReference type="EC" id="2.7.11.1"/>
    </reaction>
</comment>
<dbReference type="FunFam" id="3.30.200.20:FF:000003">
    <property type="entry name" value="Non-specific serine/threonine protein kinase"/>
    <property type="match status" value="1"/>
</dbReference>
<dbReference type="CDD" id="cd14074">
    <property type="entry name" value="STKc_SNRK"/>
    <property type="match status" value="1"/>
</dbReference>
<feature type="compositionally biased region" description="Polar residues" evidence="21">
    <location>
        <begin position="396"/>
        <end position="409"/>
    </location>
</feature>
<keyword evidence="7" id="KW-0597">Phosphoprotein</keyword>
<feature type="binding site" evidence="20">
    <location>
        <position position="43"/>
    </location>
    <ligand>
        <name>ATP</name>
        <dbReference type="ChEBI" id="CHEBI:30616"/>
    </ligand>
</feature>
<dbReference type="Pfam" id="PF00069">
    <property type="entry name" value="Pkinase"/>
    <property type="match status" value="1"/>
</dbReference>
<dbReference type="PROSITE" id="PS00107">
    <property type="entry name" value="PROTEIN_KINASE_ATP"/>
    <property type="match status" value="1"/>
</dbReference>
<dbReference type="CDD" id="cd14339">
    <property type="entry name" value="UBA_SNRK"/>
    <property type="match status" value="1"/>
</dbReference>
<feature type="region of interest" description="Disordered" evidence="21">
    <location>
        <begin position="743"/>
        <end position="768"/>
    </location>
</feature>
<feature type="compositionally biased region" description="Polar residues" evidence="21">
    <location>
        <begin position="665"/>
        <end position="675"/>
    </location>
</feature>
<dbReference type="InterPro" id="IPR017441">
    <property type="entry name" value="Protein_kinase_ATP_BS"/>
</dbReference>
<dbReference type="AlphaFoldDB" id="A0A6F9DTU4"/>
<dbReference type="GO" id="GO:0035556">
    <property type="term" value="P:intracellular signal transduction"/>
    <property type="evidence" value="ECO:0007669"/>
    <property type="project" value="TreeGrafter"/>
</dbReference>
<dbReference type="GO" id="GO:0005737">
    <property type="term" value="C:cytoplasm"/>
    <property type="evidence" value="ECO:0007669"/>
    <property type="project" value="TreeGrafter"/>
</dbReference>
<feature type="compositionally biased region" description="Polar residues" evidence="21">
    <location>
        <begin position="361"/>
        <end position="371"/>
    </location>
</feature>
<keyword evidence="14" id="KW-0539">Nucleus</keyword>
<feature type="compositionally biased region" description="Low complexity" evidence="21">
    <location>
        <begin position="422"/>
        <end position="435"/>
    </location>
</feature>
<evidence type="ECO:0000256" key="1">
    <source>
        <dbReference type="ARBA" id="ARBA00001946"/>
    </source>
</evidence>
<comment type="catalytic activity">
    <reaction evidence="16">
        <text>L-seryl-[protein] + ATP = O-phospho-L-seryl-[protein] + ADP + H(+)</text>
        <dbReference type="Rhea" id="RHEA:17989"/>
        <dbReference type="Rhea" id="RHEA-COMP:9863"/>
        <dbReference type="Rhea" id="RHEA-COMP:11604"/>
        <dbReference type="ChEBI" id="CHEBI:15378"/>
        <dbReference type="ChEBI" id="CHEBI:29999"/>
        <dbReference type="ChEBI" id="CHEBI:30616"/>
        <dbReference type="ChEBI" id="CHEBI:83421"/>
        <dbReference type="ChEBI" id="CHEBI:456216"/>
        <dbReference type="EC" id="2.7.11.1"/>
    </reaction>
</comment>
<sequence>MWQQSEHRKIAESYELKKTLGRGHFAVVKLAHHVFSGEKVAVKVIDKTKMDRISADHLHHEVTCMKLVQHPNVVRLYQVIETSTKLYLILELGDGGDMFDYIMRHDKGLHEDQAKEYFAQIVSAIAYCHKLHVVHRDLKPENVVFFESQGLVKLTDFGFSNHYRPGEKLSTSCGSLAYSAPEILLGEEYDAPAVDVWSLGVILYMLVCGVAPFNEANDSETLINIMDCRYTVLDHVSEQCEDLIKRMIIREPSHRMSLDDIVNHPWLTGAKSLSRARRNSVPMLTRNNIPADVHREILEIMVNAELADEDEILTALTEDRYDHITSTYFLLAERSIVQQTNSKENQSSDEEDLSDDNETSGRFQTSDSRPVTNRLRPMYPDAHSSTMQPVALSVSPPCNQATLIPSASVSVPADPARRRTRSSSSEDSNSSLSTSLERRSNPSYIREHLTITPRHGFSVAHGGIDTLIEEEERSRSQTTTDDEADAADDIANMVNPKLLASQLQRTLQLKRFKKRKSAPVLNEICEETELENDISEIGDGMSRTVGQHHTGRHSISSSSPTSHSGHHYNTHHQSGGSGVVFDHQKETAHYSVRPGRAMRRRKSQKCSSSETSDDDSESRRTSSTNLSSTVGRMMLQRRRDSSDDKDDDHTGGGPGPGNFLPGVNEQITTDCQDSTAAAEEEKENPKSSDDASAAGNTRTHVMNNVSQHRSVGKKPLCLNDSNHKINNIFGVRSKSAESHTSSSYSMFTSSRSSSSARSSCSSLSSNHRLRTLAKRNGRLSMKNSSSTRSDTGLVLRYHKNNVLVKCKCKNLSQTSRSSSSSSLVICDNLRVSNSLNCVSPPGLTHDNGVDSDSGLSSSRHHRSCSLPRHSKRLNHPNFKKSGQDEDQSMYQTLFSESNDEISCVGAGLESLTVKRSNLSLASSTCSGSKFVVDPVNELAPSPALTPLSENRAQTLSFNFSDHSINLPAKTKITKPELNNLETTLSMSASLEEPGFKKHQNILTKLNNLKPNARHSSSLDSGSVLGSGQLKVEHKIVRKVKARNCCSLM</sequence>
<evidence type="ECO:0000256" key="15">
    <source>
        <dbReference type="ARBA" id="ARBA00047899"/>
    </source>
</evidence>
<dbReference type="Gene3D" id="1.10.510.10">
    <property type="entry name" value="Transferase(Phosphotransferase) domain 1"/>
    <property type="match status" value="1"/>
</dbReference>
<dbReference type="PANTHER" id="PTHR24346">
    <property type="entry name" value="MAP/MICROTUBULE AFFINITY-REGULATING KINASE"/>
    <property type="match status" value="1"/>
</dbReference>
<comment type="cofactor">
    <cofactor evidence="1">
        <name>Mg(2+)</name>
        <dbReference type="ChEBI" id="CHEBI:18420"/>
    </cofactor>
</comment>
<keyword evidence="13" id="KW-0460">Magnesium</keyword>
<dbReference type="GO" id="GO:0005524">
    <property type="term" value="F:ATP binding"/>
    <property type="evidence" value="ECO:0007669"/>
    <property type="project" value="UniProtKB-UniRule"/>
</dbReference>
<feature type="domain" description="Protein kinase" evidence="22">
    <location>
        <begin position="14"/>
        <end position="267"/>
    </location>
</feature>
<proteinExistence type="evidence at transcript level"/>
<keyword evidence="11 23" id="KW-0418">Kinase</keyword>
<dbReference type="EMBL" id="LR790571">
    <property type="protein sequence ID" value="CAB3266433.1"/>
    <property type="molecule type" value="mRNA"/>
</dbReference>
<evidence type="ECO:0000259" key="22">
    <source>
        <dbReference type="PROSITE" id="PS50011"/>
    </source>
</evidence>
<dbReference type="InterPro" id="IPR011009">
    <property type="entry name" value="Kinase-like_dom_sf"/>
</dbReference>
<feature type="compositionally biased region" description="Low complexity" evidence="21">
    <location>
        <begin position="553"/>
        <end position="563"/>
    </location>
</feature>
<dbReference type="GO" id="GO:0004674">
    <property type="term" value="F:protein serine/threonine kinase activity"/>
    <property type="evidence" value="ECO:0007669"/>
    <property type="project" value="UniProtKB-KW"/>
</dbReference>
<feature type="region of interest" description="Disordered" evidence="21">
    <location>
        <begin position="539"/>
        <end position="695"/>
    </location>
</feature>
<evidence type="ECO:0000256" key="11">
    <source>
        <dbReference type="ARBA" id="ARBA00022777"/>
    </source>
</evidence>
<evidence type="ECO:0000256" key="10">
    <source>
        <dbReference type="ARBA" id="ARBA00022741"/>
    </source>
</evidence>
<accession>A0A6F9DTU4</accession>
<evidence type="ECO:0000256" key="18">
    <source>
        <dbReference type="ARBA" id="ARBA00074971"/>
    </source>
</evidence>
<evidence type="ECO:0000256" key="6">
    <source>
        <dbReference type="ARBA" id="ARBA00022527"/>
    </source>
</evidence>
<dbReference type="FunFam" id="1.10.510.10:FF:000166">
    <property type="entry name" value="SNF-related serine/threonine-protein kinase"/>
    <property type="match status" value="1"/>
</dbReference>
<evidence type="ECO:0000256" key="17">
    <source>
        <dbReference type="ARBA" id="ARBA00054738"/>
    </source>
</evidence>